<evidence type="ECO:0000313" key="2">
    <source>
        <dbReference type="EMBL" id="CAK0881473.1"/>
    </source>
</evidence>
<feature type="non-terminal residue" evidence="2">
    <location>
        <position position="1"/>
    </location>
</feature>
<feature type="region of interest" description="Disordered" evidence="1">
    <location>
        <begin position="86"/>
        <end position="114"/>
    </location>
</feature>
<evidence type="ECO:0000313" key="3">
    <source>
        <dbReference type="Proteomes" id="UP001189429"/>
    </source>
</evidence>
<proteinExistence type="predicted"/>
<dbReference type="EMBL" id="CAUYUJ010018191">
    <property type="protein sequence ID" value="CAK0881473.1"/>
    <property type="molecule type" value="Genomic_DNA"/>
</dbReference>
<feature type="region of interest" description="Disordered" evidence="1">
    <location>
        <begin position="353"/>
        <end position="373"/>
    </location>
</feature>
<accession>A0ABN9W5S5</accession>
<reference evidence="2" key="1">
    <citation type="submission" date="2023-10" db="EMBL/GenBank/DDBJ databases">
        <authorList>
            <person name="Chen Y."/>
            <person name="Shah S."/>
            <person name="Dougan E. K."/>
            <person name="Thang M."/>
            <person name="Chan C."/>
        </authorList>
    </citation>
    <scope>NUCLEOTIDE SEQUENCE [LARGE SCALE GENOMIC DNA]</scope>
</reference>
<comment type="caution">
    <text evidence="2">The sequence shown here is derived from an EMBL/GenBank/DDBJ whole genome shotgun (WGS) entry which is preliminary data.</text>
</comment>
<keyword evidence="3" id="KW-1185">Reference proteome</keyword>
<feature type="compositionally biased region" description="Basic and acidic residues" evidence="1">
    <location>
        <begin position="93"/>
        <end position="114"/>
    </location>
</feature>
<organism evidence="2 3">
    <name type="scientific">Prorocentrum cordatum</name>
    <dbReference type="NCBI Taxonomy" id="2364126"/>
    <lineage>
        <taxon>Eukaryota</taxon>
        <taxon>Sar</taxon>
        <taxon>Alveolata</taxon>
        <taxon>Dinophyceae</taxon>
        <taxon>Prorocentrales</taxon>
        <taxon>Prorocentraceae</taxon>
        <taxon>Prorocentrum</taxon>
    </lineage>
</organism>
<evidence type="ECO:0008006" key="4">
    <source>
        <dbReference type="Google" id="ProtNLM"/>
    </source>
</evidence>
<evidence type="ECO:0000256" key="1">
    <source>
        <dbReference type="SAM" id="MobiDB-lite"/>
    </source>
</evidence>
<sequence length="373" mass="41363">DALADIEQHRRQLHELADTRAVCLRELSDTRAACERQQRQLHEFSGELAALTFLRNSPAPVDPRVDALERGQRKLAASARKALQTSLAVQQQKQDEAESARASPELERQVAQRLRHQDDRLDKVLKLVDSLTDKVMLAGARPPGSPPPNGAGTRDRATLELKSQVEELEVRVRMISSQTEMIASGLPTEGWNHSSLPPVLESLNARVDRNMSEVSWRLDQLAEQRDQQRLAMRELAGHLPEAEQKVDRLWSQCQASFAKVQEQQVQLGLLRSTVERVDDQLKQLLDPLATNRRPAADFGPSTAPAHGACWRAATGGSPAAETVELVSEQHRGGRWEAEDDFRARGQMLAEIMKRLHDNPDSRAGSPGGAASDV</sequence>
<dbReference type="Proteomes" id="UP001189429">
    <property type="component" value="Unassembled WGS sequence"/>
</dbReference>
<protein>
    <recommendedName>
        <fullName evidence="4">Centrosomal protein of 70 kDa</fullName>
    </recommendedName>
</protein>
<gene>
    <name evidence="2" type="ORF">PCOR1329_LOCUS64307</name>
</gene>
<name>A0ABN9W5S5_9DINO</name>